<keyword evidence="1" id="KW-0460">Magnesium</keyword>
<dbReference type="InterPro" id="IPR025877">
    <property type="entry name" value="MobA-like_NTP_Trfase"/>
</dbReference>
<dbReference type="SUPFAM" id="SSF53448">
    <property type="entry name" value="Nucleotide-diphospho-sugar transferases"/>
    <property type="match status" value="1"/>
</dbReference>
<name>A0ABS9D2P6_9ALTE</name>
<dbReference type="PANTHER" id="PTHR43777">
    <property type="entry name" value="MOLYBDENUM COFACTOR CYTIDYLYLTRANSFERASE"/>
    <property type="match status" value="1"/>
</dbReference>
<accession>A0ABS9D2P6</accession>
<comment type="caution">
    <text evidence="3">The sequence shown here is derived from an EMBL/GenBank/DDBJ whole genome shotgun (WGS) entry which is preliminary data.</text>
</comment>
<dbReference type="EMBL" id="JAKGAS010000001">
    <property type="protein sequence ID" value="MCF2947005.1"/>
    <property type="molecule type" value="Genomic_DNA"/>
</dbReference>
<dbReference type="InterPro" id="IPR029044">
    <property type="entry name" value="Nucleotide-diphossugar_trans"/>
</dbReference>
<dbReference type="PANTHER" id="PTHR43777:SF1">
    <property type="entry name" value="MOLYBDENUM COFACTOR CYTIDYLYLTRANSFERASE"/>
    <property type="match status" value="1"/>
</dbReference>
<keyword evidence="4" id="KW-1185">Reference proteome</keyword>
<protein>
    <submittedName>
        <fullName evidence="3">Nucleotidyltransferase family protein</fullName>
    </submittedName>
</protein>
<reference evidence="3 4" key="1">
    <citation type="submission" date="2022-01" db="EMBL/GenBank/DDBJ databases">
        <title>Paraglaciecola sp. G1-23.</title>
        <authorList>
            <person name="Jin M.S."/>
            <person name="Han D.M."/>
            <person name="Kim H.M."/>
            <person name="Jeon C.O."/>
        </authorList>
    </citation>
    <scope>NUCLEOTIDE SEQUENCE [LARGE SCALE GENOMIC DNA]</scope>
    <source>
        <strain evidence="3 4">G1-23</strain>
    </source>
</reference>
<evidence type="ECO:0000313" key="4">
    <source>
        <dbReference type="Proteomes" id="UP001521137"/>
    </source>
</evidence>
<dbReference type="CDD" id="cd04182">
    <property type="entry name" value="GT_2_like_f"/>
    <property type="match status" value="1"/>
</dbReference>
<dbReference type="RefSeq" id="WP_235310520.1">
    <property type="nucleotide sequence ID" value="NZ_JAKGAS010000001.1"/>
</dbReference>
<evidence type="ECO:0000256" key="1">
    <source>
        <dbReference type="ARBA" id="ARBA00022842"/>
    </source>
</evidence>
<feature type="domain" description="MobA-like NTP transferase" evidence="2">
    <location>
        <begin position="6"/>
        <end position="168"/>
    </location>
</feature>
<sequence length="200" mass="22102">MPVTVIMLAAGNSQRFGDIKQLADINGTPLVVHSLGSFLSKGEVLPELENVYLVLGANHRQIEKVIPTKVQKIYVKEWQKGMGQSLAEAIQQIKPSINHVFVALADQAAVNMAVVNKMLLTLRRHPSKIIASKYNGHLGVPAIFPAKYLHQLGTLEGHIGARRIIQKNLEDVVCLDCPEAELDIDTPEDLQKYLTQKTHS</sequence>
<dbReference type="Proteomes" id="UP001521137">
    <property type="component" value="Unassembled WGS sequence"/>
</dbReference>
<gene>
    <name evidence="3" type="ORF">L0668_02725</name>
</gene>
<dbReference type="Gene3D" id="3.90.550.10">
    <property type="entry name" value="Spore Coat Polysaccharide Biosynthesis Protein SpsA, Chain A"/>
    <property type="match status" value="1"/>
</dbReference>
<evidence type="ECO:0000313" key="3">
    <source>
        <dbReference type="EMBL" id="MCF2947005.1"/>
    </source>
</evidence>
<organism evidence="3 4">
    <name type="scientific">Paraglaciecola algarum</name>
    <dbReference type="NCBI Taxonomy" id="3050085"/>
    <lineage>
        <taxon>Bacteria</taxon>
        <taxon>Pseudomonadati</taxon>
        <taxon>Pseudomonadota</taxon>
        <taxon>Gammaproteobacteria</taxon>
        <taxon>Alteromonadales</taxon>
        <taxon>Alteromonadaceae</taxon>
        <taxon>Paraglaciecola</taxon>
    </lineage>
</organism>
<dbReference type="Pfam" id="PF12804">
    <property type="entry name" value="NTP_transf_3"/>
    <property type="match status" value="1"/>
</dbReference>
<proteinExistence type="predicted"/>
<evidence type="ECO:0000259" key="2">
    <source>
        <dbReference type="Pfam" id="PF12804"/>
    </source>
</evidence>